<accession>A0A9D3MQR9</accession>
<reference evidence="14" key="1">
    <citation type="submission" date="2021-01" db="EMBL/GenBank/DDBJ databases">
        <title>A chromosome-scale assembly of European eel, Anguilla anguilla.</title>
        <authorList>
            <person name="Henkel C."/>
            <person name="Jong-Raadsen S.A."/>
            <person name="Dufour S."/>
            <person name="Weltzien F.-A."/>
            <person name="Palstra A.P."/>
            <person name="Pelster B."/>
            <person name="Spaink H.P."/>
            <person name="Van Den Thillart G.E."/>
            <person name="Jansen H."/>
            <person name="Zahm M."/>
            <person name="Klopp C."/>
            <person name="Cedric C."/>
            <person name="Louis A."/>
            <person name="Berthelot C."/>
            <person name="Parey E."/>
            <person name="Roest Crollius H."/>
            <person name="Montfort J."/>
            <person name="Robinson-Rechavi M."/>
            <person name="Bucao C."/>
            <person name="Bouchez O."/>
            <person name="Gislard M."/>
            <person name="Lluch J."/>
            <person name="Milhes M."/>
            <person name="Lampietro C."/>
            <person name="Lopez Roques C."/>
            <person name="Donnadieu C."/>
            <person name="Braasch I."/>
            <person name="Desvignes T."/>
            <person name="Postlethwait J."/>
            <person name="Bobe J."/>
            <person name="Guiguen Y."/>
            <person name="Dirks R."/>
        </authorList>
    </citation>
    <scope>NUCLEOTIDE SEQUENCE</scope>
    <source>
        <strain evidence="14">Tag_6206</strain>
        <tissue evidence="14">Liver</tissue>
    </source>
</reference>
<evidence type="ECO:0000256" key="7">
    <source>
        <dbReference type="ARBA" id="ARBA00023157"/>
    </source>
</evidence>
<protein>
    <recommendedName>
        <fullName evidence="13">G-protein coupled receptors family 1 profile domain-containing protein</fullName>
    </recommendedName>
</protein>
<keyword evidence="2" id="KW-1003">Cell membrane</keyword>
<comment type="similarity">
    <text evidence="11">Belongs to the G-protein coupled receptor 1 family.</text>
</comment>
<evidence type="ECO:0000256" key="8">
    <source>
        <dbReference type="ARBA" id="ARBA00023170"/>
    </source>
</evidence>
<dbReference type="Proteomes" id="UP001044222">
    <property type="component" value="Unassembled WGS sequence"/>
</dbReference>
<keyword evidence="7" id="KW-1015">Disulfide bond</keyword>
<evidence type="ECO:0000256" key="1">
    <source>
        <dbReference type="ARBA" id="ARBA00004651"/>
    </source>
</evidence>
<keyword evidence="9" id="KW-0325">Glycoprotein</keyword>
<proteinExistence type="inferred from homology"/>
<dbReference type="PROSITE" id="PS00237">
    <property type="entry name" value="G_PROTEIN_RECEP_F1_1"/>
    <property type="match status" value="1"/>
</dbReference>
<evidence type="ECO:0000256" key="12">
    <source>
        <dbReference type="SAM" id="Phobius"/>
    </source>
</evidence>
<dbReference type="InterPro" id="IPR000276">
    <property type="entry name" value="GPCR_Rhodpsn"/>
</dbReference>
<keyword evidence="10 11" id="KW-0807">Transducer</keyword>
<evidence type="ECO:0000256" key="4">
    <source>
        <dbReference type="ARBA" id="ARBA00022989"/>
    </source>
</evidence>
<evidence type="ECO:0000256" key="10">
    <source>
        <dbReference type="ARBA" id="ARBA00023224"/>
    </source>
</evidence>
<feature type="transmembrane region" description="Helical" evidence="12">
    <location>
        <begin position="222"/>
        <end position="246"/>
    </location>
</feature>
<evidence type="ECO:0000256" key="9">
    <source>
        <dbReference type="ARBA" id="ARBA00023180"/>
    </source>
</evidence>
<evidence type="ECO:0000313" key="14">
    <source>
        <dbReference type="EMBL" id="KAG5853336.1"/>
    </source>
</evidence>
<feature type="transmembrane region" description="Helical" evidence="12">
    <location>
        <begin position="93"/>
        <end position="111"/>
    </location>
</feature>
<dbReference type="PRINTS" id="PR01157">
    <property type="entry name" value="P2YPURNOCPTR"/>
</dbReference>
<keyword evidence="3 11" id="KW-0812">Transmembrane</keyword>
<dbReference type="PRINTS" id="PR00237">
    <property type="entry name" value="GPCRRHODOPSN"/>
</dbReference>
<keyword evidence="5 11" id="KW-0297">G-protein coupled receptor</keyword>
<dbReference type="PANTHER" id="PTHR24234:SF9">
    <property type="entry name" value="G-PROTEIN COUPLED RECEPTOR 132-RELATED"/>
    <property type="match status" value="1"/>
</dbReference>
<dbReference type="Gene3D" id="1.20.1070.10">
    <property type="entry name" value="Rhodopsin 7-helix transmembrane proteins"/>
    <property type="match status" value="1"/>
</dbReference>
<feature type="domain" description="G-protein coupled receptors family 1 profile" evidence="13">
    <location>
        <begin position="31"/>
        <end position="286"/>
    </location>
</feature>
<feature type="transmembrane region" description="Helical" evidence="12">
    <location>
        <begin position="14"/>
        <end position="39"/>
    </location>
</feature>
<name>A0A9D3MQR9_ANGAN</name>
<dbReference type="PANTHER" id="PTHR24234">
    <property type="entry name" value="LYSOPHOSPHATIDIC ACID RECEPTOR 5/SPHINGOSYLPHOSPHORYLCHOLINE RECEPTOR"/>
    <property type="match status" value="1"/>
</dbReference>
<feature type="transmembrane region" description="Helical" evidence="12">
    <location>
        <begin position="266"/>
        <end position="289"/>
    </location>
</feature>
<keyword evidence="15" id="KW-1185">Reference proteome</keyword>
<dbReference type="Pfam" id="PF00001">
    <property type="entry name" value="7tm_1"/>
    <property type="match status" value="1"/>
</dbReference>
<dbReference type="AlphaFoldDB" id="A0A9D3MQR9"/>
<evidence type="ECO:0000259" key="13">
    <source>
        <dbReference type="PROSITE" id="PS50262"/>
    </source>
</evidence>
<evidence type="ECO:0000256" key="3">
    <source>
        <dbReference type="ARBA" id="ARBA00022692"/>
    </source>
</evidence>
<keyword evidence="6 12" id="KW-0472">Membrane</keyword>
<evidence type="ECO:0000256" key="2">
    <source>
        <dbReference type="ARBA" id="ARBA00022475"/>
    </source>
</evidence>
<sequence length="335" mass="37331">MSNGSCNFSLDADIWGLTCIYGLSFSMGLPANLLSLWGLYQLGLSGGGVQLVYLINLLVSDLLHLLTLPAWILYLQRSHRWVYGSAACNFVGYLFYVNLYASVVYLCLVALDRYLAIVHPLGSRRVRTVRVAVLSSLAVWTGTFLFSLSGLYQPVRGPGRVPAGQGLCLEQYPVSARYARFKIATIVLGFLLPCGILGYTSARIMVALRESPSTSDRERRKIVGTLVVITVIFFVVFGPYHLVGAYKFVAYFLAVDRCDLERSLFLAYRLCFALTSLNSLLDPFFYIFLSNNVRKELKSLRCLGRWGSSKGNSGCNLCLEQDDSQYKVTDNCTRV</sequence>
<feature type="transmembrane region" description="Helical" evidence="12">
    <location>
        <begin position="51"/>
        <end position="73"/>
    </location>
</feature>
<feature type="transmembrane region" description="Helical" evidence="12">
    <location>
        <begin position="183"/>
        <end position="202"/>
    </location>
</feature>
<gene>
    <name evidence="14" type="ORF">ANANG_G00072120</name>
</gene>
<dbReference type="PROSITE" id="PS50262">
    <property type="entry name" value="G_PROTEIN_RECEP_F1_2"/>
    <property type="match status" value="1"/>
</dbReference>
<evidence type="ECO:0000313" key="15">
    <source>
        <dbReference type="Proteomes" id="UP001044222"/>
    </source>
</evidence>
<dbReference type="SUPFAM" id="SSF81321">
    <property type="entry name" value="Family A G protein-coupled receptor-like"/>
    <property type="match status" value="1"/>
</dbReference>
<evidence type="ECO:0000256" key="5">
    <source>
        <dbReference type="ARBA" id="ARBA00023040"/>
    </source>
</evidence>
<evidence type="ECO:0000256" key="11">
    <source>
        <dbReference type="RuleBase" id="RU000688"/>
    </source>
</evidence>
<dbReference type="EMBL" id="JAFIRN010000003">
    <property type="protein sequence ID" value="KAG5853336.1"/>
    <property type="molecule type" value="Genomic_DNA"/>
</dbReference>
<comment type="caution">
    <text evidence="14">The sequence shown here is derived from an EMBL/GenBank/DDBJ whole genome shotgun (WGS) entry which is preliminary data.</text>
</comment>
<dbReference type="GO" id="GO:0004930">
    <property type="term" value="F:G protein-coupled receptor activity"/>
    <property type="evidence" value="ECO:0007669"/>
    <property type="project" value="UniProtKB-KW"/>
</dbReference>
<dbReference type="GO" id="GO:0005886">
    <property type="term" value="C:plasma membrane"/>
    <property type="evidence" value="ECO:0007669"/>
    <property type="project" value="UniProtKB-SubCell"/>
</dbReference>
<evidence type="ECO:0000256" key="6">
    <source>
        <dbReference type="ARBA" id="ARBA00023136"/>
    </source>
</evidence>
<feature type="transmembrane region" description="Helical" evidence="12">
    <location>
        <begin position="131"/>
        <end position="152"/>
    </location>
</feature>
<dbReference type="InterPro" id="IPR017452">
    <property type="entry name" value="GPCR_Rhodpsn_7TM"/>
</dbReference>
<keyword evidence="4 12" id="KW-1133">Transmembrane helix</keyword>
<comment type="subcellular location">
    <subcellularLocation>
        <location evidence="1">Cell membrane</location>
        <topology evidence="1">Multi-pass membrane protein</topology>
    </subcellularLocation>
</comment>
<organism evidence="14 15">
    <name type="scientific">Anguilla anguilla</name>
    <name type="common">European freshwater eel</name>
    <name type="synonym">Muraena anguilla</name>
    <dbReference type="NCBI Taxonomy" id="7936"/>
    <lineage>
        <taxon>Eukaryota</taxon>
        <taxon>Metazoa</taxon>
        <taxon>Chordata</taxon>
        <taxon>Craniata</taxon>
        <taxon>Vertebrata</taxon>
        <taxon>Euteleostomi</taxon>
        <taxon>Actinopterygii</taxon>
        <taxon>Neopterygii</taxon>
        <taxon>Teleostei</taxon>
        <taxon>Anguilliformes</taxon>
        <taxon>Anguillidae</taxon>
        <taxon>Anguilla</taxon>
    </lineage>
</organism>
<keyword evidence="8 11" id="KW-0675">Receptor</keyword>